<sequence>MTIQDTLAPDVAAPESQTLPSDRLAPGSALVIGLLMVSAFIVLLNEMLLGVALPTLIVDLGITPTTGQWLTTGYLLTLAVLIPATGFVMRRFHLRTIFLGAMSLFLVGTAIAALAPGFGVLFAGRIVQAAGTAVFMPLLMTTAMRLIPAARRGQMMAVVTAVPAVAPAVGPALSGVVLSALSWRWLFLLMLPIAAAALVLGAGKLRNITTPEPVTLDVLSLVLSAVGFGALVYGLASIGESVSGHAPIPPYLPIAVGLAGLGVFVYRQIALQRSDNAFLDMRIFRTRSFTVPLLVMVIVAMNGFGTLIVLPLVLANVVGLSTFALGLFLVPGGAVISIVSALGGRVYDRFGPRPLAIPGAIVWTASLWFLSTVDEGTGVVTILVAYLVMSASQALMWAPMTTTAFASLRADLYPHGTAAFTTVQQLAGAAGGAVLISAYTIGSDASDAGALSMAQSVSAGQAAFTAAGVIAVGAVLGTLFVRKASGGAQTAAPRP</sequence>
<feature type="domain" description="Major facilitator superfamily (MFS) profile" evidence="9">
    <location>
        <begin position="31"/>
        <end position="485"/>
    </location>
</feature>
<evidence type="ECO:0000259" key="9">
    <source>
        <dbReference type="PROSITE" id="PS50850"/>
    </source>
</evidence>
<comment type="similarity">
    <text evidence="2">Belongs to the major facilitator superfamily. EmrB family.</text>
</comment>
<dbReference type="Pfam" id="PF07690">
    <property type="entry name" value="MFS_1"/>
    <property type="match status" value="1"/>
</dbReference>
<feature type="transmembrane region" description="Helical" evidence="8">
    <location>
        <begin position="214"/>
        <end position="236"/>
    </location>
</feature>
<feature type="transmembrane region" description="Helical" evidence="8">
    <location>
        <begin position="29"/>
        <end position="57"/>
    </location>
</feature>
<feature type="transmembrane region" description="Helical" evidence="8">
    <location>
        <begin position="379"/>
        <end position="398"/>
    </location>
</feature>
<keyword evidence="5 8" id="KW-0812">Transmembrane</keyword>
<dbReference type="AlphaFoldDB" id="A0A285ECX2"/>
<name>A0A285ECX2_9ACTN</name>
<evidence type="ECO:0000256" key="6">
    <source>
        <dbReference type="ARBA" id="ARBA00022989"/>
    </source>
</evidence>
<keyword evidence="4" id="KW-1003">Cell membrane</keyword>
<evidence type="ECO:0000313" key="11">
    <source>
        <dbReference type="Proteomes" id="UP000219514"/>
    </source>
</evidence>
<keyword evidence="11" id="KW-1185">Reference proteome</keyword>
<keyword evidence="6 8" id="KW-1133">Transmembrane helix</keyword>
<evidence type="ECO:0000313" key="10">
    <source>
        <dbReference type="EMBL" id="SNX96064.1"/>
    </source>
</evidence>
<dbReference type="GO" id="GO:0005886">
    <property type="term" value="C:plasma membrane"/>
    <property type="evidence" value="ECO:0007669"/>
    <property type="project" value="UniProtKB-SubCell"/>
</dbReference>
<dbReference type="SUPFAM" id="SSF103473">
    <property type="entry name" value="MFS general substrate transporter"/>
    <property type="match status" value="1"/>
</dbReference>
<dbReference type="InterPro" id="IPR036259">
    <property type="entry name" value="MFS_trans_sf"/>
</dbReference>
<dbReference type="PANTHER" id="PTHR42718">
    <property type="entry name" value="MAJOR FACILITATOR SUPERFAMILY MULTIDRUG TRANSPORTER MFSC"/>
    <property type="match status" value="1"/>
</dbReference>
<reference evidence="10 11" key="1">
    <citation type="submission" date="2017-09" db="EMBL/GenBank/DDBJ databases">
        <authorList>
            <person name="Ehlers B."/>
            <person name="Leendertz F.H."/>
        </authorList>
    </citation>
    <scope>NUCLEOTIDE SEQUENCE [LARGE SCALE GENOMIC DNA]</scope>
    <source>
        <strain evidence="10 11">DSM 46844</strain>
    </source>
</reference>
<feature type="transmembrane region" description="Helical" evidence="8">
    <location>
        <begin position="69"/>
        <end position="89"/>
    </location>
</feature>
<evidence type="ECO:0000256" key="4">
    <source>
        <dbReference type="ARBA" id="ARBA00022475"/>
    </source>
</evidence>
<evidence type="ECO:0000256" key="8">
    <source>
        <dbReference type="SAM" id="Phobius"/>
    </source>
</evidence>
<dbReference type="Gene3D" id="1.20.1720.10">
    <property type="entry name" value="Multidrug resistance protein D"/>
    <property type="match status" value="1"/>
</dbReference>
<dbReference type="PROSITE" id="PS50850">
    <property type="entry name" value="MFS"/>
    <property type="match status" value="1"/>
</dbReference>
<dbReference type="InterPro" id="IPR020846">
    <property type="entry name" value="MFS_dom"/>
</dbReference>
<gene>
    <name evidence="10" type="ORF">SAMN06893097_103233</name>
</gene>
<feature type="transmembrane region" description="Helical" evidence="8">
    <location>
        <begin position="289"/>
        <end position="314"/>
    </location>
</feature>
<comment type="subcellular location">
    <subcellularLocation>
        <location evidence="1">Cell membrane</location>
        <topology evidence="1">Multi-pass membrane protein</topology>
    </subcellularLocation>
</comment>
<proteinExistence type="inferred from homology"/>
<dbReference type="EMBL" id="OBDO01000003">
    <property type="protein sequence ID" value="SNX96064.1"/>
    <property type="molecule type" value="Genomic_DNA"/>
</dbReference>
<evidence type="ECO:0000256" key="2">
    <source>
        <dbReference type="ARBA" id="ARBA00008537"/>
    </source>
</evidence>
<protein>
    <submittedName>
        <fullName evidence="10">MFS transporter, DHA2 family, lincomycin resistance protein</fullName>
    </submittedName>
</protein>
<dbReference type="InterPro" id="IPR011701">
    <property type="entry name" value="MFS"/>
</dbReference>
<organism evidence="10 11">
    <name type="scientific">Geodermatophilus sabuli</name>
    <dbReference type="NCBI Taxonomy" id="1564158"/>
    <lineage>
        <taxon>Bacteria</taxon>
        <taxon>Bacillati</taxon>
        <taxon>Actinomycetota</taxon>
        <taxon>Actinomycetes</taxon>
        <taxon>Geodermatophilales</taxon>
        <taxon>Geodermatophilaceae</taxon>
        <taxon>Geodermatophilus</taxon>
    </lineage>
</organism>
<dbReference type="NCBIfam" id="TIGR00711">
    <property type="entry name" value="efflux_EmrB"/>
    <property type="match status" value="1"/>
</dbReference>
<dbReference type="InterPro" id="IPR004638">
    <property type="entry name" value="EmrB-like"/>
</dbReference>
<feature type="transmembrane region" description="Helical" evidence="8">
    <location>
        <begin position="355"/>
        <end position="373"/>
    </location>
</feature>
<dbReference type="RefSeq" id="WP_097206090.1">
    <property type="nucleotide sequence ID" value="NZ_JACHXB010000004.1"/>
</dbReference>
<feature type="transmembrane region" description="Helical" evidence="8">
    <location>
        <begin position="320"/>
        <end position="343"/>
    </location>
</feature>
<feature type="transmembrane region" description="Helical" evidence="8">
    <location>
        <begin position="248"/>
        <end position="269"/>
    </location>
</feature>
<feature type="transmembrane region" description="Helical" evidence="8">
    <location>
        <begin position="462"/>
        <end position="481"/>
    </location>
</feature>
<dbReference type="Gene3D" id="1.20.1250.20">
    <property type="entry name" value="MFS general substrate transporter like domains"/>
    <property type="match status" value="1"/>
</dbReference>
<evidence type="ECO:0000256" key="3">
    <source>
        <dbReference type="ARBA" id="ARBA00022448"/>
    </source>
</evidence>
<feature type="transmembrane region" description="Helical" evidence="8">
    <location>
        <begin position="122"/>
        <end position="143"/>
    </location>
</feature>
<dbReference type="PANTHER" id="PTHR42718:SF9">
    <property type="entry name" value="MAJOR FACILITATOR SUPERFAMILY MULTIDRUG TRANSPORTER MFSC"/>
    <property type="match status" value="1"/>
</dbReference>
<dbReference type="PRINTS" id="PR01036">
    <property type="entry name" value="TCRTETB"/>
</dbReference>
<keyword evidence="7 8" id="KW-0472">Membrane</keyword>
<keyword evidence="3" id="KW-0813">Transport</keyword>
<feature type="transmembrane region" description="Helical" evidence="8">
    <location>
        <begin position="183"/>
        <end position="202"/>
    </location>
</feature>
<accession>A0A285ECX2</accession>
<feature type="transmembrane region" description="Helical" evidence="8">
    <location>
        <begin position="96"/>
        <end position="116"/>
    </location>
</feature>
<dbReference type="OrthoDB" id="9812221at2"/>
<feature type="transmembrane region" description="Helical" evidence="8">
    <location>
        <begin position="419"/>
        <end position="442"/>
    </location>
</feature>
<dbReference type="GO" id="GO:0022857">
    <property type="term" value="F:transmembrane transporter activity"/>
    <property type="evidence" value="ECO:0007669"/>
    <property type="project" value="InterPro"/>
</dbReference>
<evidence type="ECO:0000256" key="7">
    <source>
        <dbReference type="ARBA" id="ARBA00023136"/>
    </source>
</evidence>
<dbReference type="Proteomes" id="UP000219514">
    <property type="component" value="Unassembled WGS sequence"/>
</dbReference>
<evidence type="ECO:0000256" key="5">
    <source>
        <dbReference type="ARBA" id="ARBA00022692"/>
    </source>
</evidence>
<feature type="transmembrane region" description="Helical" evidence="8">
    <location>
        <begin position="155"/>
        <end position="177"/>
    </location>
</feature>
<evidence type="ECO:0000256" key="1">
    <source>
        <dbReference type="ARBA" id="ARBA00004651"/>
    </source>
</evidence>